<dbReference type="SUPFAM" id="SSF54862">
    <property type="entry name" value="4Fe-4S ferredoxins"/>
    <property type="match status" value="1"/>
</dbReference>
<dbReference type="InterPro" id="IPR036249">
    <property type="entry name" value="Thioredoxin-like_sf"/>
</dbReference>
<dbReference type="GO" id="GO:0010181">
    <property type="term" value="F:FMN binding"/>
    <property type="evidence" value="ECO:0007669"/>
    <property type="project" value="InterPro"/>
</dbReference>
<feature type="domain" description="4Fe-4S ferredoxin-type" evidence="6">
    <location>
        <begin position="601"/>
        <end position="628"/>
    </location>
</feature>
<dbReference type="GO" id="GO:0051539">
    <property type="term" value="F:4 iron, 4 sulfur cluster binding"/>
    <property type="evidence" value="ECO:0007669"/>
    <property type="project" value="UniProtKB-KW"/>
</dbReference>
<dbReference type="EMBL" id="CP019633">
    <property type="protein sequence ID" value="AQQ08526.1"/>
    <property type="molecule type" value="Genomic_DNA"/>
</dbReference>
<dbReference type="InterPro" id="IPR037225">
    <property type="entry name" value="Nuo51_FMN-bd_sf"/>
</dbReference>
<dbReference type="InterPro" id="IPR017900">
    <property type="entry name" value="4Fe4S_Fe_S_CS"/>
</dbReference>
<dbReference type="InterPro" id="IPR017896">
    <property type="entry name" value="4Fe4S_Fe-S-bd"/>
</dbReference>
<dbReference type="GO" id="GO:0050583">
    <property type="term" value="F:hydrogen dehydrogenase (NADP+) activity"/>
    <property type="evidence" value="ECO:0007669"/>
    <property type="project" value="UniProtKB-EC"/>
</dbReference>
<dbReference type="STRING" id="1940790.L21SP3_00310"/>
<evidence type="ECO:0000256" key="1">
    <source>
        <dbReference type="ARBA" id="ARBA00007523"/>
    </source>
</evidence>
<dbReference type="Gene3D" id="3.10.20.600">
    <property type="match status" value="1"/>
</dbReference>
<dbReference type="Gene3D" id="6.10.250.1450">
    <property type="match status" value="1"/>
</dbReference>
<dbReference type="Pfam" id="PF12838">
    <property type="entry name" value="Fer4_7"/>
    <property type="match status" value="1"/>
</dbReference>
<evidence type="ECO:0000256" key="5">
    <source>
        <dbReference type="ARBA" id="ARBA00023014"/>
    </source>
</evidence>
<keyword evidence="7" id="KW-0560">Oxidoreductase</keyword>
<evidence type="ECO:0000313" key="8">
    <source>
        <dbReference type="Proteomes" id="UP000188273"/>
    </source>
</evidence>
<dbReference type="InterPro" id="IPR011538">
    <property type="entry name" value="Nuo51_FMN-bd"/>
</dbReference>
<keyword evidence="2" id="KW-0004">4Fe-4S</keyword>
<keyword evidence="8" id="KW-1185">Reference proteome</keyword>
<dbReference type="Gene3D" id="1.20.1440.230">
    <property type="entry name" value="NADH-ubiquinone oxidoreductase 51kDa subunit, iron-sulphur binding domain"/>
    <property type="match status" value="1"/>
</dbReference>
<dbReference type="Gene3D" id="3.40.50.11540">
    <property type="entry name" value="NADH-ubiquinone oxidoreductase 51kDa subunit"/>
    <property type="match status" value="1"/>
</dbReference>
<dbReference type="PROSITE" id="PS00198">
    <property type="entry name" value="4FE4S_FER_1"/>
    <property type="match status" value="1"/>
</dbReference>
<dbReference type="NCBIfam" id="NF010120">
    <property type="entry name" value="PRK13596.1"/>
    <property type="match status" value="1"/>
</dbReference>
<dbReference type="Pfam" id="PF01512">
    <property type="entry name" value="Complex1_51K"/>
    <property type="match status" value="1"/>
</dbReference>
<dbReference type="InterPro" id="IPR037207">
    <property type="entry name" value="Nuop51_4Fe4S-bd_sf"/>
</dbReference>
<dbReference type="Gene3D" id="3.30.70.20">
    <property type="match status" value="1"/>
</dbReference>
<dbReference type="SMART" id="SM00928">
    <property type="entry name" value="NADH_4Fe-4S"/>
    <property type="match status" value="1"/>
</dbReference>
<dbReference type="SUPFAM" id="SSF142019">
    <property type="entry name" value="Nqo1 FMN-binding domain-like"/>
    <property type="match status" value="1"/>
</dbReference>
<dbReference type="CDD" id="cd02980">
    <property type="entry name" value="TRX_Fd_family"/>
    <property type="match status" value="1"/>
</dbReference>
<name>A0A1Q2HMT2_9BACT</name>
<dbReference type="FunFam" id="3.40.50.11540:FF:000001">
    <property type="entry name" value="NADH dehydrogenase [ubiquinone] flavoprotein 1, mitochondrial"/>
    <property type="match status" value="1"/>
</dbReference>
<dbReference type="SUPFAM" id="SSF142984">
    <property type="entry name" value="Nqo1 middle domain-like"/>
    <property type="match status" value="1"/>
</dbReference>
<dbReference type="SUPFAM" id="SSF140490">
    <property type="entry name" value="Nqo1C-terminal domain-like"/>
    <property type="match status" value="1"/>
</dbReference>
<gene>
    <name evidence="7" type="primary">hndC_3</name>
    <name evidence="7" type="ORF">L21SP3_00310</name>
</gene>
<evidence type="ECO:0000256" key="3">
    <source>
        <dbReference type="ARBA" id="ARBA00022723"/>
    </source>
</evidence>
<accession>A0A1Q2HMT2</accession>
<dbReference type="SUPFAM" id="SSF52833">
    <property type="entry name" value="Thioredoxin-like"/>
    <property type="match status" value="1"/>
</dbReference>
<proteinExistence type="inferred from homology"/>
<reference evidence="8" key="1">
    <citation type="submission" date="2017-02" db="EMBL/GenBank/DDBJ databases">
        <title>Comparative genomics and description of representatives of a novel lineage of planctomycetes thriving in anoxic sediments.</title>
        <authorList>
            <person name="Spring S."/>
            <person name="Bunk B."/>
            <person name="Sproer C."/>
            <person name="Klenk H.-P."/>
        </authorList>
    </citation>
    <scope>NUCLEOTIDE SEQUENCE [LARGE SCALE GENOMIC DNA]</scope>
    <source>
        <strain evidence="8">L21-RPul-D3</strain>
    </source>
</reference>
<dbReference type="PROSITE" id="PS51379">
    <property type="entry name" value="4FE4S_FER_2"/>
    <property type="match status" value="2"/>
</dbReference>
<evidence type="ECO:0000256" key="2">
    <source>
        <dbReference type="ARBA" id="ARBA00022485"/>
    </source>
</evidence>
<feature type="domain" description="4Fe-4S ferredoxin-type" evidence="6">
    <location>
        <begin position="572"/>
        <end position="600"/>
    </location>
</feature>
<dbReference type="PROSITE" id="PS00645">
    <property type="entry name" value="COMPLEX1_51K_2"/>
    <property type="match status" value="1"/>
</dbReference>
<evidence type="ECO:0000256" key="4">
    <source>
        <dbReference type="ARBA" id="ARBA00023004"/>
    </source>
</evidence>
<evidence type="ECO:0000259" key="6">
    <source>
        <dbReference type="PROSITE" id="PS51379"/>
    </source>
</evidence>
<dbReference type="InterPro" id="IPR001949">
    <property type="entry name" value="NADH-UbQ_OxRdtase_51kDa_CS"/>
</dbReference>
<organism evidence="7 8">
    <name type="scientific">Sedimentisphaera cyanobacteriorum</name>
    <dbReference type="NCBI Taxonomy" id="1940790"/>
    <lineage>
        <taxon>Bacteria</taxon>
        <taxon>Pseudomonadati</taxon>
        <taxon>Planctomycetota</taxon>
        <taxon>Phycisphaerae</taxon>
        <taxon>Sedimentisphaerales</taxon>
        <taxon>Sedimentisphaeraceae</taxon>
        <taxon>Sedimentisphaera</taxon>
    </lineage>
</organism>
<dbReference type="PANTHER" id="PTHR43578">
    <property type="entry name" value="NADH-QUINONE OXIDOREDUCTASE SUBUNIT F"/>
    <property type="match status" value="1"/>
</dbReference>
<sequence length="628" mass="67995">MSDPIQAIKEMRSGADKSYQHEREGIKHEIFVGMATCEIAAGSREAMKVFNDAIESGELKDTRVSRKGCAGRCNVEPTIEVVTGGKSYRYIKVTPEKASEIVQKHLIGGEVITEWLQGECGSEKPESDDLHNRSYGRFGDLPVFGKQLRIALRNCGIIDPENIDEYIHNRGYEALADVLKNHKAANVIEKVKESGLRGRGGAGFPTGLKWDITAKFQDEEMYVICNADEGDPGAFMDRSTIEGDPHSVLEGMLIGAYAIGATNGIIYIRAEYPLAIKRLEIAIGQAKEKGLLGENILGSGFSFDVELRLGAGAFVCGEETALIHSIEGRRGMPKPRPPYPSESGLFGKPTLINNVETWSNIPALMLDGTDWFSTVGTEKSKGTKVFALAGRVYNTGLVEVPMGTTLREMVYDIGGGIPDGKEFKAVQTGGPSGGCLPASYLETKIDYDSLAAAGSIMGSGGMIVMDETSCMVDVAKFFLEFTQDESCGKCTPCREGTKRMLEILTRITEGKGRPGDIEKLERLGTMIQKSSLCGLGQSAPNPVLSTIKNFRDEYVEHIEEKKCRAGVCSALLGYSINDNCVGCGACKKACPVDAISGEKKGKHVIDQEKCIKCGQCYEVCKFGAVDRG</sequence>
<dbReference type="KEGG" id="pbu:L21SP3_00310"/>
<dbReference type="EC" id="1.12.1.3" evidence="7"/>
<comment type="similarity">
    <text evidence="1">Belongs to the complex I 51 kDa subunit family.</text>
</comment>
<protein>
    <submittedName>
        <fullName evidence="7">NADP-reducing hydrogenase subunit HndC</fullName>
        <ecNumber evidence="7">1.12.1.3</ecNumber>
    </submittedName>
</protein>
<dbReference type="GO" id="GO:0008137">
    <property type="term" value="F:NADH dehydrogenase (ubiquinone) activity"/>
    <property type="evidence" value="ECO:0007669"/>
    <property type="project" value="InterPro"/>
</dbReference>
<dbReference type="FunFam" id="1.20.1440.230:FF:000001">
    <property type="entry name" value="Mitochondrial NADH dehydrogenase flavoprotein 1"/>
    <property type="match status" value="1"/>
</dbReference>
<dbReference type="Pfam" id="PF10589">
    <property type="entry name" value="NADH_4Fe-4S"/>
    <property type="match status" value="1"/>
</dbReference>
<keyword evidence="5" id="KW-0411">Iron-sulfur</keyword>
<dbReference type="Gene3D" id="3.40.30.10">
    <property type="entry name" value="Glutaredoxin"/>
    <property type="match status" value="1"/>
</dbReference>
<dbReference type="InterPro" id="IPR019575">
    <property type="entry name" value="Nuop51_4Fe4S-bd"/>
</dbReference>
<keyword evidence="4" id="KW-0408">Iron</keyword>
<dbReference type="GO" id="GO:0046872">
    <property type="term" value="F:metal ion binding"/>
    <property type="evidence" value="ECO:0007669"/>
    <property type="project" value="UniProtKB-KW"/>
</dbReference>
<keyword evidence="3" id="KW-0479">Metal-binding</keyword>
<evidence type="ECO:0000313" key="7">
    <source>
        <dbReference type="EMBL" id="AQQ08526.1"/>
    </source>
</evidence>
<dbReference type="Proteomes" id="UP000188273">
    <property type="component" value="Chromosome"/>
</dbReference>
<dbReference type="AlphaFoldDB" id="A0A1Q2HMT2"/>
<dbReference type="PANTHER" id="PTHR43578:SF3">
    <property type="entry name" value="NADH-QUINONE OXIDOREDUCTASE SUBUNIT F"/>
    <property type="match status" value="1"/>
</dbReference>